<evidence type="ECO:0000313" key="11">
    <source>
        <dbReference type="Proteomes" id="UP001283361"/>
    </source>
</evidence>
<dbReference type="GO" id="GO:0019706">
    <property type="term" value="F:protein-cysteine S-palmitoyltransferase activity"/>
    <property type="evidence" value="ECO:0007669"/>
    <property type="project" value="UniProtKB-EC"/>
</dbReference>
<comment type="subcellular location">
    <subcellularLocation>
        <location evidence="1">Membrane</location>
        <topology evidence="1">Multi-pass membrane protein</topology>
    </subcellularLocation>
</comment>
<dbReference type="Pfam" id="PF01529">
    <property type="entry name" value="DHHC"/>
    <property type="match status" value="1"/>
</dbReference>
<dbReference type="GO" id="GO:0005794">
    <property type="term" value="C:Golgi apparatus"/>
    <property type="evidence" value="ECO:0007669"/>
    <property type="project" value="TreeGrafter"/>
</dbReference>
<dbReference type="GO" id="GO:0006612">
    <property type="term" value="P:protein targeting to membrane"/>
    <property type="evidence" value="ECO:0007669"/>
    <property type="project" value="TreeGrafter"/>
</dbReference>
<feature type="region of interest" description="Disordered" evidence="8">
    <location>
        <begin position="448"/>
        <end position="542"/>
    </location>
</feature>
<sequence>MEELDDATWQDQSRTNGWNCPLHFLQVLAWIVIVYFSIIHYGAFIPALIKAAQIPLYCITSVFVLGLLITLFVSTSLDPADEAVRQKGGNKRVPRLDRTKHKHAIENQTCALCQVIVGPKSKHCSACNKCVSGFDHHCRWLNNCVGSRNYKCFFATLIFAILASLTVASVGILIFVAHFTDKDRGDILQNYKDALETNSTGKLAIFNEDVEDAVYLTVDLITVMLALVAFGFLVHLTQFHVWLMCKNMSTYDFIVMHREKLQAKETSSQSARSPPLKANKVTPSARRSEGSISMTKSEEDLKHYQIALEETERMEGGETPPPPIKDEKFRQMHQASQENTHTTVRKMKRKKKKKHPDDVQISSIDNPSLYNHNGYASSEQVSPQRKKAYSESQRNRAKLRAAEKGGLLPCRSEPGLDADAEVDGDDEEDALNSTHMFSLNSTAQLNSDGSIRYPSGTHHTLPLTPIPKRKWLPQQQEGDAVQPHKEVPPLDLSALRSSQDSSNSFRPFTGTSRSYDTYRFPSEHRQLPPLRSLPETAKDTGL</sequence>
<dbReference type="EMBL" id="JAWDGP010006502">
    <property type="protein sequence ID" value="KAK3739764.1"/>
    <property type="molecule type" value="Genomic_DNA"/>
</dbReference>
<evidence type="ECO:0000313" key="10">
    <source>
        <dbReference type="EMBL" id="KAK3739764.1"/>
    </source>
</evidence>
<keyword evidence="5 7" id="KW-0472">Membrane</keyword>
<dbReference type="InterPro" id="IPR001594">
    <property type="entry name" value="Palmitoyltrfase_DHHC"/>
</dbReference>
<feature type="transmembrane region" description="Helical" evidence="7">
    <location>
        <begin position="56"/>
        <end position="77"/>
    </location>
</feature>
<dbReference type="AlphaFoldDB" id="A0AAE1CWH4"/>
<comment type="domain">
    <text evidence="7">The DHHC domain is required for palmitoyltransferase activity.</text>
</comment>
<dbReference type="GO" id="GO:0005783">
    <property type="term" value="C:endoplasmic reticulum"/>
    <property type="evidence" value="ECO:0007669"/>
    <property type="project" value="TreeGrafter"/>
</dbReference>
<keyword evidence="3 7" id="KW-0812">Transmembrane</keyword>
<feature type="transmembrane region" description="Helical" evidence="7">
    <location>
        <begin position="27"/>
        <end position="49"/>
    </location>
</feature>
<feature type="compositionally biased region" description="Polar residues" evidence="8">
    <location>
        <begin position="495"/>
        <end position="515"/>
    </location>
</feature>
<accession>A0AAE1CWH4</accession>
<dbReference type="EC" id="2.3.1.225" evidence="7"/>
<name>A0AAE1CWH4_9GAST</name>
<dbReference type="PROSITE" id="PS50216">
    <property type="entry name" value="DHHC"/>
    <property type="match status" value="1"/>
</dbReference>
<feature type="compositionally biased region" description="Polar residues" evidence="8">
    <location>
        <begin position="360"/>
        <end position="383"/>
    </location>
</feature>
<comment type="catalytic activity">
    <reaction evidence="7">
        <text>L-cysteinyl-[protein] + hexadecanoyl-CoA = S-hexadecanoyl-L-cysteinyl-[protein] + CoA</text>
        <dbReference type="Rhea" id="RHEA:36683"/>
        <dbReference type="Rhea" id="RHEA-COMP:10131"/>
        <dbReference type="Rhea" id="RHEA-COMP:11032"/>
        <dbReference type="ChEBI" id="CHEBI:29950"/>
        <dbReference type="ChEBI" id="CHEBI:57287"/>
        <dbReference type="ChEBI" id="CHEBI:57379"/>
        <dbReference type="ChEBI" id="CHEBI:74151"/>
        <dbReference type="EC" id="2.3.1.225"/>
    </reaction>
</comment>
<feature type="compositionally biased region" description="Polar residues" evidence="8">
    <location>
        <begin position="333"/>
        <end position="342"/>
    </location>
</feature>
<dbReference type="PANTHER" id="PTHR22883">
    <property type="entry name" value="ZINC FINGER DHHC DOMAIN CONTAINING PROTEIN"/>
    <property type="match status" value="1"/>
</dbReference>
<organism evidence="10 11">
    <name type="scientific">Elysia crispata</name>
    <name type="common">lettuce slug</name>
    <dbReference type="NCBI Taxonomy" id="231223"/>
    <lineage>
        <taxon>Eukaryota</taxon>
        <taxon>Metazoa</taxon>
        <taxon>Spiralia</taxon>
        <taxon>Lophotrochozoa</taxon>
        <taxon>Mollusca</taxon>
        <taxon>Gastropoda</taxon>
        <taxon>Heterobranchia</taxon>
        <taxon>Euthyneura</taxon>
        <taxon>Panpulmonata</taxon>
        <taxon>Sacoglossa</taxon>
        <taxon>Placobranchoidea</taxon>
        <taxon>Plakobranchidae</taxon>
        <taxon>Elysia</taxon>
    </lineage>
</organism>
<evidence type="ECO:0000256" key="7">
    <source>
        <dbReference type="RuleBase" id="RU079119"/>
    </source>
</evidence>
<feature type="domain" description="Palmitoyltransferase DHHC" evidence="9">
    <location>
        <begin position="105"/>
        <end position="254"/>
    </location>
</feature>
<dbReference type="GO" id="GO:0016020">
    <property type="term" value="C:membrane"/>
    <property type="evidence" value="ECO:0007669"/>
    <property type="project" value="UniProtKB-SubCell"/>
</dbReference>
<evidence type="ECO:0000256" key="1">
    <source>
        <dbReference type="ARBA" id="ARBA00004141"/>
    </source>
</evidence>
<evidence type="ECO:0000256" key="8">
    <source>
        <dbReference type="SAM" id="MobiDB-lite"/>
    </source>
</evidence>
<evidence type="ECO:0000256" key="2">
    <source>
        <dbReference type="ARBA" id="ARBA00022679"/>
    </source>
</evidence>
<comment type="caution">
    <text evidence="10">The sequence shown here is derived from an EMBL/GenBank/DDBJ whole genome shotgun (WGS) entry which is preliminary data.</text>
</comment>
<evidence type="ECO:0000259" key="9">
    <source>
        <dbReference type="Pfam" id="PF01529"/>
    </source>
</evidence>
<feature type="transmembrane region" description="Helical" evidence="7">
    <location>
        <begin position="153"/>
        <end position="177"/>
    </location>
</feature>
<keyword evidence="2 7" id="KW-0808">Transferase</keyword>
<protein>
    <recommendedName>
        <fullName evidence="7">Palmitoyltransferase</fullName>
        <ecNumber evidence="7">2.3.1.225</ecNumber>
    </recommendedName>
</protein>
<dbReference type="InterPro" id="IPR039859">
    <property type="entry name" value="PFA4/ZDH16/20/ERF2-like"/>
</dbReference>
<feature type="region of interest" description="Disordered" evidence="8">
    <location>
        <begin position="309"/>
        <end position="423"/>
    </location>
</feature>
<reference evidence="10" key="1">
    <citation type="journal article" date="2023" name="G3 (Bethesda)">
        <title>A reference genome for the long-term kleptoplast-retaining sea slug Elysia crispata morphotype clarki.</title>
        <authorList>
            <person name="Eastman K.E."/>
            <person name="Pendleton A.L."/>
            <person name="Shaikh M.A."/>
            <person name="Suttiyut T."/>
            <person name="Ogas R."/>
            <person name="Tomko P."/>
            <person name="Gavelis G."/>
            <person name="Widhalm J.R."/>
            <person name="Wisecaver J.H."/>
        </authorList>
    </citation>
    <scope>NUCLEOTIDE SEQUENCE</scope>
    <source>
        <strain evidence="10">ECLA1</strain>
    </source>
</reference>
<keyword evidence="11" id="KW-1185">Reference proteome</keyword>
<dbReference type="PANTHER" id="PTHR22883:SF203">
    <property type="entry name" value="PALMITOYLTRANSFERASE"/>
    <property type="match status" value="1"/>
</dbReference>
<evidence type="ECO:0000256" key="5">
    <source>
        <dbReference type="ARBA" id="ARBA00023136"/>
    </source>
</evidence>
<proteinExistence type="inferred from homology"/>
<gene>
    <name evidence="10" type="ORF">RRG08_028203</name>
</gene>
<feature type="region of interest" description="Disordered" evidence="8">
    <location>
        <begin position="264"/>
        <end position="296"/>
    </location>
</feature>
<dbReference type="Proteomes" id="UP001283361">
    <property type="component" value="Unassembled WGS sequence"/>
</dbReference>
<feature type="transmembrane region" description="Helical" evidence="7">
    <location>
        <begin position="213"/>
        <end position="236"/>
    </location>
</feature>
<keyword evidence="4 7" id="KW-1133">Transmembrane helix</keyword>
<evidence type="ECO:0000256" key="3">
    <source>
        <dbReference type="ARBA" id="ARBA00022692"/>
    </source>
</evidence>
<comment type="similarity">
    <text evidence="7">Belongs to the DHHC palmitoyltransferase family.</text>
</comment>
<evidence type="ECO:0000256" key="6">
    <source>
        <dbReference type="ARBA" id="ARBA00023315"/>
    </source>
</evidence>
<keyword evidence="6 7" id="KW-0012">Acyltransferase</keyword>
<feature type="compositionally biased region" description="Basic residues" evidence="8">
    <location>
        <begin position="343"/>
        <end position="354"/>
    </location>
</feature>
<evidence type="ECO:0000256" key="4">
    <source>
        <dbReference type="ARBA" id="ARBA00022989"/>
    </source>
</evidence>